<accession>A0AAV4SJL3</accession>
<evidence type="ECO:0000313" key="2">
    <source>
        <dbReference type="EMBL" id="GIY34275.1"/>
    </source>
</evidence>
<organism evidence="2 3">
    <name type="scientific">Caerostris extrusa</name>
    <name type="common">Bark spider</name>
    <name type="synonym">Caerostris bankana</name>
    <dbReference type="NCBI Taxonomy" id="172846"/>
    <lineage>
        <taxon>Eukaryota</taxon>
        <taxon>Metazoa</taxon>
        <taxon>Ecdysozoa</taxon>
        <taxon>Arthropoda</taxon>
        <taxon>Chelicerata</taxon>
        <taxon>Arachnida</taxon>
        <taxon>Araneae</taxon>
        <taxon>Araneomorphae</taxon>
        <taxon>Entelegynae</taxon>
        <taxon>Araneoidea</taxon>
        <taxon>Araneidae</taxon>
        <taxon>Caerostris</taxon>
    </lineage>
</organism>
<gene>
    <name evidence="2" type="ORF">CEXT_580261</name>
</gene>
<sequence length="90" mass="10330">MGGKRKKSNILSILSGRSKKISDFRNRKVNHLHFSRYRTRRPKSREKSRERKKKKVAVSSSQALSDQCNVKANRSGIVYPLDDASSPAYH</sequence>
<dbReference type="EMBL" id="BPLR01009749">
    <property type="protein sequence ID" value="GIY34275.1"/>
    <property type="molecule type" value="Genomic_DNA"/>
</dbReference>
<dbReference type="AlphaFoldDB" id="A0AAV4SJL3"/>
<evidence type="ECO:0000313" key="3">
    <source>
        <dbReference type="Proteomes" id="UP001054945"/>
    </source>
</evidence>
<feature type="region of interest" description="Disordered" evidence="1">
    <location>
        <begin position="32"/>
        <end position="65"/>
    </location>
</feature>
<protein>
    <submittedName>
        <fullName evidence="2">Uncharacterized protein</fullName>
    </submittedName>
</protein>
<proteinExistence type="predicted"/>
<comment type="caution">
    <text evidence="2">The sequence shown here is derived from an EMBL/GenBank/DDBJ whole genome shotgun (WGS) entry which is preliminary data.</text>
</comment>
<evidence type="ECO:0000256" key="1">
    <source>
        <dbReference type="SAM" id="MobiDB-lite"/>
    </source>
</evidence>
<feature type="compositionally biased region" description="Basic residues" evidence="1">
    <location>
        <begin position="32"/>
        <end position="56"/>
    </location>
</feature>
<reference evidence="2 3" key="1">
    <citation type="submission" date="2021-06" db="EMBL/GenBank/DDBJ databases">
        <title>Caerostris extrusa draft genome.</title>
        <authorList>
            <person name="Kono N."/>
            <person name="Arakawa K."/>
        </authorList>
    </citation>
    <scope>NUCLEOTIDE SEQUENCE [LARGE SCALE GENOMIC DNA]</scope>
</reference>
<name>A0AAV4SJL3_CAEEX</name>
<keyword evidence="3" id="KW-1185">Reference proteome</keyword>
<dbReference type="Proteomes" id="UP001054945">
    <property type="component" value="Unassembled WGS sequence"/>
</dbReference>